<reference evidence="2" key="1">
    <citation type="submission" date="2021-03" db="EMBL/GenBank/DDBJ databases">
        <authorList>
            <person name="Bekaert M."/>
        </authorList>
    </citation>
    <scope>NUCLEOTIDE SEQUENCE</scope>
</reference>
<dbReference type="Gene3D" id="1.10.533.10">
    <property type="entry name" value="Death Domain, Fas"/>
    <property type="match status" value="2"/>
</dbReference>
<feature type="domain" description="CARD" evidence="1">
    <location>
        <begin position="144"/>
        <end position="213"/>
    </location>
</feature>
<dbReference type="Pfam" id="PF00619">
    <property type="entry name" value="CARD"/>
    <property type="match status" value="1"/>
</dbReference>
<accession>A0A8S3TH17</accession>
<proteinExistence type="predicted"/>
<evidence type="ECO:0000259" key="1">
    <source>
        <dbReference type="PROSITE" id="PS50209"/>
    </source>
</evidence>
<keyword evidence="3" id="KW-1185">Reference proteome</keyword>
<dbReference type="PANTHER" id="PTHR15034">
    <property type="entry name" value="DEATH DOMAIN-CONTAINING PROTEIN CRADD"/>
    <property type="match status" value="1"/>
</dbReference>
<dbReference type="OrthoDB" id="10333313at2759"/>
<dbReference type="EMBL" id="CAJPWZ010002032">
    <property type="protein sequence ID" value="CAG2229613.1"/>
    <property type="molecule type" value="Genomic_DNA"/>
</dbReference>
<organism evidence="2 3">
    <name type="scientific">Mytilus edulis</name>
    <name type="common">Blue mussel</name>
    <dbReference type="NCBI Taxonomy" id="6550"/>
    <lineage>
        <taxon>Eukaryota</taxon>
        <taxon>Metazoa</taxon>
        <taxon>Spiralia</taxon>
        <taxon>Lophotrochozoa</taxon>
        <taxon>Mollusca</taxon>
        <taxon>Bivalvia</taxon>
        <taxon>Autobranchia</taxon>
        <taxon>Pteriomorphia</taxon>
        <taxon>Mytilida</taxon>
        <taxon>Mytiloidea</taxon>
        <taxon>Mytilidae</taxon>
        <taxon>Mytilinae</taxon>
        <taxon>Mytilus</taxon>
    </lineage>
</organism>
<dbReference type="AlphaFoldDB" id="A0A8S3TH17"/>
<dbReference type="SUPFAM" id="SSF47986">
    <property type="entry name" value="DEATH domain"/>
    <property type="match status" value="2"/>
</dbReference>
<protein>
    <recommendedName>
        <fullName evidence="1">CARD domain-containing protein</fullName>
    </recommendedName>
</protein>
<sequence>MESRKEEVVVTIHRENDTCSETTELLELQEKTETRKITVLDGEFLHNVTLDTTVLDGLISKCILTIGDREEITKQPSLSERNRMILNILIARPYSTFETLTEELINFERSKKDLVSKLKNYDCPGDISLPSLTTIDINNHTIQLQKNFKILVHQLVIGESIADHLISAEILCTEDHGEICAQITKEQKNRLLLTKLMHKDADAFTCFLSVLKEDNSYEELARRIERTEVTNEDKILLQVGR</sequence>
<dbReference type="PANTHER" id="PTHR15034:SF5">
    <property type="entry name" value="DEATH DOMAIN-CONTAINING PROTEIN CRADD"/>
    <property type="match status" value="1"/>
</dbReference>
<dbReference type="InterPro" id="IPR001315">
    <property type="entry name" value="CARD"/>
</dbReference>
<dbReference type="InterPro" id="IPR037939">
    <property type="entry name" value="CRADD"/>
</dbReference>
<dbReference type="PROSITE" id="PS50209">
    <property type="entry name" value="CARD"/>
    <property type="match status" value="2"/>
</dbReference>
<dbReference type="GO" id="GO:0002020">
    <property type="term" value="F:protease binding"/>
    <property type="evidence" value="ECO:0007669"/>
    <property type="project" value="InterPro"/>
</dbReference>
<gene>
    <name evidence="2" type="ORF">MEDL_42509</name>
</gene>
<dbReference type="CDD" id="cd01671">
    <property type="entry name" value="CARD"/>
    <property type="match status" value="2"/>
</dbReference>
<evidence type="ECO:0000313" key="3">
    <source>
        <dbReference type="Proteomes" id="UP000683360"/>
    </source>
</evidence>
<dbReference type="Proteomes" id="UP000683360">
    <property type="component" value="Unassembled WGS sequence"/>
</dbReference>
<dbReference type="GO" id="GO:0042981">
    <property type="term" value="P:regulation of apoptotic process"/>
    <property type="evidence" value="ECO:0007669"/>
    <property type="project" value="InterPro"/>
</dbReference>
<name>A0A8S3TH17_MYTED</name>
<feature type="domain" description="CARD" evidence="1">
    <location>
        <begin position="29"/>
        <end position="104"/>
    </location>
</feature>
<dbReference type="InterPro" id="IPR011029">
    <property type="entry name" value="DEATH-like_dom_sf"/>
</dbReference>
<dbReference type="GO" id="GO:0070513">
    <property type="term" value="F:death domain binding"/>
    <property type="evidence" value="ECO:0007669"/>
    <property type="project" value="InterPro"/>
</dbReference>
<comment type="caution">
    <text evidence="2">The sequence shown here is derived from an EMBL/GenBank/DDBJ whole genome shotgun (WGS) entry which is preliminary data.</text>
</comment>
<evidence type="ECO:0000313" key="2">
    <source>
        <dbReference type="EMBL" id="CAG2229613.1"/>
    </source>
</evidence>